<evidence type="ECO:0000313" key="1">
    <source>
        <dbReference type="EMBL" id="GLC28567.1"/>
    </source>
</evidence>
<dbReference type="SUPFAM" id="SSF53254">
    <property type="entry name" value="Phosphoglycerate mutase-like"/>
    <property type="match status" value="1"/>
</dbReference>
<evidence type="ECO:0008006" key="3">
    <source>
        <dbReference type="Google" id="ProtNLM"/>
    </source>
</evidence>
<evidence type="ECO:0000313" key="2">
    <source>
        <dbReference type="Proteomes" id="UP001161325"/>
    </source>
</evidence>
<organism evidence="1 2">
    <name type="scientific">Roseisolibacter agri</name>
    <dbReference type="NCBI Taxonomy" id="2014610"/>
    <lineage>
        <taxon>Bacteria</taxon>
        <taxon>Pseudomonadati</taxon>
        <taxon>Gemmatimonadota</taxon>
        <taxon>Gemmatimonadia</taxon>
        <taxon>Gemmatimonadales</taxon>
        <taxon>Gemmatimonadaceae</taxon>
        <taxon>Roseisolibacter</taxon>
    </lineage>
</organism>
<dbReference type="Proteomes" id="UP001161325">
    <property type="component" value="Unassembled WGS sequence"/>
</dbReference>
<protein>
    <recommendedName>
        <fullName evidence="3">Histidine phosphatase family protein</fullName>
    </recommendedName>
</protein>
<dbReference type="EMBL" id="BRXS01000012">
    <property type="protein sequence ID" value="GLC28567.1"/>
    <property type="molecule type" value="Genomic_DNA"/>
</dbReference>
<comment type="caution">
    <text evidence="1">The sequence shown here is derived from an EMBL/GenBank/DDBJ whole genome shotgun (WGS) entry which is preliminary data.</text>
</comment>
<reference evidence="1" key="1">
    <citation type="submission" date="2022-08" db="EMBL/GenBank/DDBJ databases">
        <title>Draft genome sequencing of Roseisolibacter agri AW1220.</title>
        <authorList>
            <person name="Tobiishi Y."/>
            <person name="Tonouchi A."/>
        </authorList>
    </citation>
    <scope>NUCLEOTIDE SEQUENCE</scope>
    <source>
        <strain evidence="1">AW1220</strain>
    </source>
</reference>
<dbReference type="Gene3D" id="3.40.50.1240">
    <property type="entry name" value="Phosphoglycerate mutase-like"/>
    <property type="match status" value="1"/>
</dbReference>
<keyword evidence="2" id="KW-1185">Reference proteome</keyword>
<gene>
    <name evidence="1" type="ORF">rosag_50800</name>
</gene>
<proteinExistence type="predicted"/>
<accession>A0AA37QC12</accession>
<name>A0AA37QC12_9BACT</name>
<dbReference type="AlphaFoldDB" id="A0AA37QC12"/>
<sequence>MRHGRSAHVHGGGWIDAAGVHAWRTSYDAAGITDDAPPATLVRACADGARVACSDLPRARASAARLAAGRPVLESPLLRESALAVPDFFRLRLPLMAWGMVIHAAWLAALARGTDASPAERARAAEAATWLAELARADTASPVVAVTHGVFRGLLHDALRADGWRAGGGQRDYRPWSVWRYERP</sequence>
<dbReference type="InterPro" id="IPR029033">
    <property type="entry name" value="His_PPase_superfam"/>
</dbReference>